<feature type="domain" description="AsmA" evidence="2">
    <location>
        <begin position="1"/>
        <end position="671"/>
    </location>
</feature>
<proteinExistence type="predicted"/>
<feature type="region of interest" description="Disordered" evidence="1">
    <location>
        <begin position="830"/>
        <end position="892"/>
    </location>
</feature>
<evidence type="ECO:0000313" key="4">
    <source>
        <dbReference type="Proteomes" id="UP001230915"/>
    </source>
</evidence>
<accession>A0ABU1A3U9</accession>
<evidence type="ECO:0000256" key="1">
    <source>
        <dbReference type="SAM" id="MobiDB-lite"/>
    </source>
</evidence>
<protein>
    <submittedName>
        <fullName evidence="3">AsmA-like C-terminal region-containing protein</fullName>
    </submittedName>
</protein>
<evidence type="ECO:0000259" key="2">
    <source>
        <dbReference type="Pfam" id="PF05170"/>
    </source>
</evidence>
<dbReference type="PANTHER" id="PTHR30441:SF8">
    <property type="entry name" value="DUF748 DOMAIN-CONTAINING PROTEIN"/>
    <property type="match status" value="1"/>
</dbReference>
<dbReference type="Proteomes" id="UP001230915">
    <property type="component" value="Unassembled WGS sequence"/>
</dbReference>
<dbReference type="Pfam" id="PF05170">
    <property type="entry name" value="AsmA"/>
    <property type="match status" value="1"/>
</dbReference>
<dbReference type="PANTHER" id="PTHR30441">
    <property type="entry name" value="DUF748 DOMAIN-CONTAINING PROTEIN"/>
    <property type="match status" value="1"/>
</dbReference>
<sequence>MKKALKIIGIILVVFILLVFLAPVLFKGPIERSIKKSINNNVNATVSWEELDLSLYKSFPDALVTLKNLSVVNKEPFAGDTLASGEEIKLSMDIPQLFKSGDEPLSINELILNRAYINVKVDPLGNANYDIAKESASTTQDTTSADGGLSLDVQHYEINDTRINYLDESSKMYLRLSEFNHQGTGDFSASTTTLNTKSEGLISFEMDSVNYLKNHKLKLDADFELNLENQKYTFLENEAYINQLPLTFNGFVKINETNNEIDLTFKTPSSDFKNFLAVIPETYAKNLDGVDTTGDFMLNGMIKGMVDETHIPTLDISVKSDNASFKFADLPKRVENIHMDAVLKNETGLIADTYLNLDKLNFQIDQDVFSAKGNFKNLTENMLVNLAVNGTLNLANLKQAYPLDLDMDLNGILKANITTNFDMNSIEKERYQNVKSNGKASITNFKYISPEIPNDVNIAKASLNFNTTKVTLDEMQISSGQTDANVSGSLENLMGYMFSDQDLKGRFNVQSNTFSLNDFMIASAEAKPEASKKGKAAPATKDEAIKIPSFLDARLDFTTNKILYDDLTLNNAKGTLIIKDETARLENITSNIFGGNIAINGNVSTKNATPTFDMNLGLKSIDIVQSFNGLEIIQSLAPIAKALQGNLNTTLNLKGNLNNDLTPIIASLAGDAFAQILDAKVDSEKMPLLSKLNGKLNFINLDSLGLKDLQTNLTFSDGNINLKPFDFNVKGIKITAGGSHSFDNVMNYNLDLNIPAKYLGSEVGGQLAKLSATELETMNVNLPIGLTGSFDSPNIKVNTKQAIQELTQHIIEVQKDKAIESTKDKIKDYINKNKNQEEEGNTTTQDSTKTQENDKEPLTKEEKEKDREDKIKEAAGNALKDLFGKGKDKDKK</sequence>
<evidence type="ECO:0000313" key="3">
    <source>
        <dbReference type="EMBL" id="MDQ7918393.1"/>
    </source>
</evidence>
<reference evidence="3 4" key="1">
    <citation type="submission" date="2023-08" db="EMBL/GenBank/DDBJ databases">
        <title>Mesonia sp. MT50, isolated from deep-sea sediment of the Mariana Trench.</title>
        <authorList>
            <person name="Fu H."/>
        </authorList>
    </citation>
    <scope>NUCLEOTIDE SEQUENCE [LARGE SCALE GENOMIC DNA]</scope>
    <source>
        <strain evidence="3 4">MT50</strain>
    </source>
</reference>
<keyword evidence="4" id="KW-1185">Reference proteome</keyword>
<feature type="compositionally biased region" description="Basic and acidic residues" evidence="1">
    <location>
        <begin position="882"/>
        <end position="892"/>
    </location>
</feature>
<gene>
    <name evidence="3" type="ORF">RBU60_12495</name>
</gene>
<organism evidence="3 4">
    <name type="scientific">Mesonia profundi</name>
    <dbReference type="NCBI Taxonomy" id="3070998"/>
    <lineage>
        <taxon>Bacteria</taxon>
        <taxon>Pseudomonadati</taxon>
        <taxon>Bacteroidota</taxon>
        <taxon>Flavobacteriia</taxon>
        <taxon>Flavobacteriales</taxon>
        <taxon>Flavobacteriaceae</taxon>
        <taxon>Mesonia</taxon>
    </lineage>
</organism>
<dbReference type="RefSeq" id="WP_308865387.1">
    <property type="nucleotide sequence ID" value="NZ_JAVHUL010000041.1"/>
</dbReference>
<dbReference type="InterPro" id="IPR007844">
    <property type="entry name" value="AsmA"/>
</dbReference>
<feature type="compositionally biased region" description="Basic and acidic residues" evidence="1">
    <location>
        <begin position="849"/>
        <end position="873"/>
    </location>
</feature>
<dbReference type="InterPro" id="IPR052894">
    <property type="entry name" value="AsmA-related"/>
</dbReference>
<comment type="caution">
    <text evidence="3">The sequence shown here is derived from an EMBL/GenBank/DDBJ whole genome shotgun (WGS) entry which is preliminary data.</text>
</comment>
<name>A0ABU1A3U9_9FLAO</name>
<dbReference type="EMBL" id="JAVHUL010000041">
    <property type="protein sequence ID" value="MDQ7918393.1"/>
    <property type="molecule type" value="Genomic_DNA"/>
</dbReference>